<keyword evidence="1" id="KW-1133">Transmembrane helix</keyword>
<organism evidence="2 3">
    <name type="scientific">Melissococcus plutonius</name>
    <dbReference type="NCBI Taxonomy" id="33970"/>
    <lineage>
        <taxon>Bacteria</taxon>
        <taxon>Bacillati</taxon>
        <taxon>Bacillota</taxon>
        <taxon>Bacilli</taxon>
        <taxon>Lactobacillales</taxon>
        <taxon>Enterococcaceae</taxon>
        <taxon>Melissococcus</taxon>
    </lineage>
</organism>
<dbReference type="EMBL" id="AP018492">
    <property type="protein sequence ID" value="BBC61271.1"/>
    <property type="molecule type" value="Genomic_DNA"/>
</dbReference>
<gene>
    <name evidence="2" type="ORF">DAT561_1164</name>
</gene>
<dbReference type="GeneID" id="57043710"/>
<sequence length="36" mass="4019">MDKKQQSTFSKLTKVVVWLMLIVTVGSVLLTAILNI</sequence>
<dbReference type="Pfam" id="PF13253">
    <property type="entry name" value="DUF4044"/>
    <property type="match status" value="1"/>
</dbReference>
<name>A0A2Z5Y3C3_9ENTE</name>
<dbReference type="Proteomes" id="UP000269226">
    <property type="component" value="Chromosome"/>
</dbReference>
<evidence type="ECO:0000313" key="2">
    <source>
        <dbReference type="EMBL" id="BBC61271.1"/>
    </source>
</evidence>
<keyword evidence="1" id="KW-0472">Membrane</keyword>
<keyword evidence="1" id="KW-0812">Transmembrane</keyword>
<dbReference type="RefSeq" id="WP_064483989.1">
    <property type="nucleotide sequence ID" value="NZ_AP018492.1"/>
</dbReference>
<evidence type="ECO:0008006" key="4">
    <source>
        <dbReference type="Google" id="ProtNLM"/>
    </source>
</evidence>
<feature type="transmembrane region" description="Helical" evidence="1">
    <location>
        <begin position="12"/>
        <end position="34"/>
    </location>
</feature>
<accession>A0A2Z5Y3C3</accession>
<dbReference type="InterPro" id="IPR025270">
    <property type="entry name" value="DUF4044"/>
</dbReference>
<dbReference type="AlphaFoldDB" id="A0A2Z5Y3C3"/>
<protein>
    <recommendedName>
        <fullName evidence="4">DUF4044 domain-containing protein</fullName>
    </recommendedName>
</protein>
<proteinExistence type="predicted"/>
<evidence type="ECO:0000256" key="1">
    <source>
        <dbReference type="SAM" id="Phobius"/>
    </source>
</evidence>
<reference evidence="2 3" key="1">
    <citation type="submission" date="2018-01" db="EMBL/GenBank/DDBJ databases">
        <title>Whole genome sequence of Melissococcus plutonius DAT561.</title>
        <authorList>
            <person name="Okumura K."/>
            <person name="Takamatsu D."/>
            <person name="Okura M."/>
        </authorList>
    </citation>
    <scope>NUCLEOTIDE SEQUENCE [LARGE SCALE GENOMIC DNA]</scope>
    <source>
        <strain evidence="2 3">DAT561</strain>
    </source>
</reference>
<evidence type="ECO:0000313" key="3">
    <source>
        <dbReference type="Proteomes" id="UP000269226"/>
    </source>
</evidence>